<keyword evidence="7" id="KW-1185">Reference proteome</keyword>
<dbReference type="Pfam" id="PF00440">
    <property type="entry name" value="TetR_N"/>
    <property type="match status" value="1"/>
</dbReference>
<dbReference type="AlphaFoldDB" id="A0A5B1L6D9"/>
<name>A0A5B1L6D9_9ACTN</name>
<dbReference type="Proteomes" id="UP000325003">
    <property type="component" value="Unassembled WGS sequence"/>
</dbReference>
<dbReference type="GO" id="GO:0000976">
    <property type="term" value="F:transcription cis-regulatory region binding"/>
    <property type="evidence" value="ECO:0007669"/>
    <property type="project" value="TreeGrafter"/>
</dbReference>
<dbReference type="PROSITE" id="PS50977">
    <property type="entry name" value="HTH_TETR_2"/>
    <property type="match status" value="1"/>
</dbReference>
<proteinExistence type="predicted"/>
<dbReference type="PANTHER" id="PTHR30055:SF234">
    <property type="entry name" value="HTH-TYPE TRANSCRIPTIONAL REGULATOR BETI"/>
    <property type="match status" value="1"/>
</dbReference>
<organism evidence="6 7">
    <name type="scientific">Nocardioides humilatus</name>
    <dbReference type="NCBI Taxonomy" id="2607660"/>
    <lineage>
        <taxon>Bacteria</taxon>
        <taxon>Bacillati</taxon>
        <taxon>Actinomycetota</taxon>
        <taxon>Actinomycetes</taxon>
        <taxon>Propionibacteriales</taxon>
        <taxon>Nocardioidaceae</taxon>
        <taxon>Nocardioides</taxon>
    </lineage>
</organism>
<dbReference type="PANTHER" id="PTHR30055">
    <property type="entry name" value="HTH-TYPE TRANSCRIPTIONAL REGULATOR RUTR"/>
    <property type="match status" value="1"/>
</dbReference>
<evidence type="ECO:0000256" key="1">
    <source>
        <dbReference type="ARBA" id="ARBA00023015"/>
    </source>
</evidence>
<evidence type="ECO:0000256" key="4">
    <source>
        <dbReference type="PROSITE-ProRule" id="PRU00335"/>
    </source>
</evidence>
<keyword evidence="2 4" id="KW-0238">DNA-binding</keyword>
<feature type="domain" description="HTH tetR-type" evidence="5">
    <location>
        <begin position="27"/>
        <end position="87"/>
    </location>
</feature>
<reference evidence="6 7" key="1">
    <citation type="submission" date="2019-09" db="EMBL/GenBank/DDBJ databases">
        <title>Nocardioides panacisoli sp. nov., isolated from the soil of a ginseng field.</title>
        <authorList>
            <person name="Cho C."/>
        </authorList>
    </citation>
    <scope>NUCLEOTIDE SEQUENCE [LARGE SCALE GENOMIC DNA]</scope>
    <source>
        <strain evidence="6 7">BN130099</strain>
    </source>
</reference>
<reference evidence="6 7" key="2">
    <citation type="submission" date="2019-09" db="EMBL/GenBank/DDBJ databases">
        <authorList>
            <person name="Jin C."/>
        </authorList>
    </citation>
    <scope>NUCLEOTIDE SEQUENCE [LARGE SCALE GENOMIC DNA]</scope>
    <source>
        <strain evidence="6 7">BN130099</strain>
    </source>
</reference>
<dbReference type="GO" id="GO:0003700">
    <property type="term" value="F:DNA-binding transcription factor activity"/>
    <property type="evidence" value="ECO:0007669"/>
    <property type="project" value="TreeGrafter"/>
</dbReference>
<feature type="DNA-binding region" description="H-T-H motif" evidence="4">
    <location>
        <begin position="50"/>
        <end position="69"/>
    </location>
</feature>
<dbReference type="Gene3D" id="1.10.357.10">
    <property type="entry name" value="Tetracycline Repressor, domain 2"/>
    <property type="match status" value="1"/>
</dbReference>
<evidence type="ECO:0000256" key="3">
    <source>
        <dbReference type="ARBA" id="ARBA00023163"/>
    </source>
</evidence>
<protein>
    <submittedName>
        <fullName evidence="6">TetR/AcrR family transcriptional regulator</fullName>
    </submittedName>
</protein>
<dbReference type="InterPro" id="IPR001647">
    <property type="entry name" value="HTH_TetR"/>
</dbReference>
<accession>A0A5B1L6D9</accession>
<keyword evidence="1" id="KW-0805">Transcription regulation</keyword>
<gene>
    <name evidence="6" type="ORF">F0U44_21900</name>
</gene>
<evidence type="ECO:0000259" key="5">
    <source>
        <dbReference type="PROSITE" id="PS50977"/>
    </source>
</evidence>
<evidence type="ECO:0000256" key="2">
    <source>
        <dbReference type="ARBA" id="ARBA00023125"/>
    </source>
</evidence>
<sequence>MTSRRAASILLTVLGTPTRDRKAERRAAVRREILDAAWAIARESGLTQITLRDVAQRIGMQAPSLYTHFDSKMAIYDAMFAESWAAYGSTFDELRTELSPDPRTALHQLFRHFYDYAIADHPRYQLMNERVIPGFEPSAESYAPSQQVFAQGHSTVTGLGNITDADFLIFMSLLGGLVNQHFANDPGGTRVTAVLERAVDMWADAVGLPPSPA</sequence>
<dbReference type="EMBL" id="VUJV01000010">
    <property type="protein sequence ID" value="KAA1415340.1"/>
    <property type="molecule type" value="Genomic_DNA"/>
</dbReference>
<dbReference type="InterPro" id="IPR050109">
    <property type="entry name" value="HTH-type_TetR-like_transc_reg"/>
</dbReference>
<dbReference type="PRINTS" id="PR00455">
    <property type="entry name" value="HTHTETR"/>
</dbReference>
<keyword evidence="3" id="KW-0804">Transcription</keyword>
<dbReference type="SUPFAM" id="SSF46689">
    <property type="entry name" value="Homeodomain-like"/>
    <property type="match status" value="1"/>
</dbReference>
<evidence type="ECO:0000313" key="6">
    <source>
        <dbReference type="EMBL" id="KAA1415340.1"/>
    </source>
</evidence>
<comment type="caution">
    <text evidence="6">The sequence shown here is derived from an EMBL/GenBank/DDBJ whole genome shotgun (WGS) entry which is preliminary data.</text>
</comment>
<dbReference type="InterPro" id="IPR009057">
    <property type="entry name" value="Homeodomain-like_sf"/>
</dbReference>
<evidence type="ECO:0000313" key="7">
    <source>
        <dbReference type="Proteomes" id="UP000325003"/>
    </source>
</evidence>